<gene>
    <name evidence="1" type="ORF">HT99x_02293</name>
</gene>
<reference evidence="1" key="1">
    <citation type="submission" date="2015-09" db="EMBL/GenBank/DDBJ databases">
        <title>Draft Genome Sequences of Two Novel Amoeba-resistant Intranuclear Bacteria, Candidatus Berkiella cookevillensis and Candidatus Berkiella aquae.</title>
        <authorList>
            <person name="Mehari Y.T."/>
            <person name="Arivett B.A."/>
            <person name="Farone A.L."/>
            <person name="Gunderson J.H."/>
            <person name="Farone M.B."/>
        </authorList>
    </citation>
    <scope>NUCLEOTIDE SEQUENCE [LARGE SCALE GENOMIC DNA]</scope>
    <source>
        <strain evidence="1">HT99</strain>
    </source>
</reference>
<evidence type="ECO:0000313" key="1">
    <source>
        <dbReference type="EMBL" id="KRG20562.1"/>
    </source>
</evidence>
<dbReference type="AlphaFoldDB" id="A0A0Q9YS82"/>
<proteinExistence type="predicted"/>
<accession>A0A0Q9YS82</accession>
<protein>
    <submittedName>
        <fullName evidence="1">Uncharacterized protein</fullName>
    </submittedName>
</protein>
<sequence>MLHMKPPYYIKCVTCDFHDATHIEVLSINFIKLFYKIYRKIDSSHKQQHLTRITASHSPYEILSLK</sequence>
<organism evidence="1">
    <name type="scientific">Candidatus Berkiella aquae</name>
    <dbReference type="NCBI Taxonomy" id="295108"/>
    <lineage>
        <taxon>Bacteria</taxon>
        <taxon>Pseudomonadati</taxon>
        <taxon>Pseudomonadota</taxon>
        <taxon>Gammaproteobacteria</taxon>
        <taxon>Candidatus Berkiellales</taxon>
        <taxon>Candidatus Berkiellaceae</taxon>
        <taxon>Candidatus Berkiella</taxon>
    </lineage>
</organism>
<dbReference type="EMBL" id="LKAJ01000010">
    <property type="protein sequence ID" value="KRG20562.1"/>
    <property type="molecule type" value="Genomic_DNA"/>
</dbReference>
<name>A0A0Q9YS82_9GAMM</name>
<comment type="caution">
    <text evidence="1">The sequence shown here is derived from an EMBL/GenBank/DDBJ whole genome shotgun (WGS) entry which is preliminary data.</text>
</comment>
<dbReference type="STRING" id="295108.HT99x_02293"/>